<dbReference type="Gene3D" id="3.40.190.10">
    <property type="entry name" value="Periplasmic binding protein-like II"/>
    <property type="match status" value="2"/>
</dbReference>
<feature type="signal peptide" evidence="3">
    <location>
        <begin position="1"/>
        <end position="20"/>
    </location>
</feature>
<dbReference type="InterPro" id="IPR001638">
    <property type="entry name" value="Solute-binding_3/MltF_N"/>
</dbReference>
<evidence type="ECO:0000256" key="2">
    <source>
        <dbReference type="ARBA" id="ARBA00022729"/>
    </source>
</evidence>
<name>A0ABY5H1X3_9PSED</name>
<gene>
    <name evidence="5" type="ORF">KDW96_13850</name>
</gene>
<evidence type="ECO:0000313" key="6">
    <source>
        <dbReference type="Proteomes" id="UP001059672"/>
    </source>
</evidence>
<keyword evidence="6" id="KW-1185">Reference proteome</keyword>
<dbReference type="Pfam" id="PF00497">
    <property type="entry name" value="SBP_bac_3"/>
    <property type="match status" value="1"/>
</dbReference>
<accession>A0ABY5H1X3</accession>
<evidence type="ECO:0000313" key="5">
    <source>
        <dbReference type="EMBL" id="UTW06267.1"/>
    </source>
</evidence>
<evidence type="ECO:0000259" key="4">
    <source>
        <dbReference type="SMART" id="SM00062"/>
    </source>
</evidence>
<dbReference type="EMBL" id="CP073346">
    <property type="protein sequence ID" value="UTW06267.1"/>
    <property type="molecule type" value="Genomic_DNA"/>
</dbReference>
<dbReference type="SUPFAM" id="SSF53850">
    <property type="entry name" value="Periplasmic binding protein-like II"/>
    <property type="match status" value="1"/>
</dbReference>
<feature type="domain" description="Solute-binding protein family 3/N-terminal" evidence="4">
    <location>
        <begin position="39"/>
        <end position="244"/>
    </location>
</feature>
<evidence type="ECO:0000256" key="3">
    <source>
        <dbReference type="SAM" id="SignalP"/>
    </source>
</evidence>
<dbReference type="PANTHER" id="PTHR35936:SF25">
    <property type="entry name" value="ABC TRANSPORTER SUBSTRATE-BINDING PROTEIN"/>
    <property type="match status" value="1"/>
</dbReference>
<proteinExistence type="inferred from homology"/>
<reference evidence="5" key="1">
    <citation type="submission" date="2021-04" db="EMBL/GenBank/DDBJ databases">
        <title>Oceanospirillales bacteria with DddD are important DMSP degraders in coastal seawater.</title>
        <authorList>
            <person name="Liu J."/>
        </authorList>
    </citation>
    <scope>NUCLEOTIDE SEQUENCE</scope>
    <source>
        <strain evidence="5">D13-4</strain>
    </source>
</reference>
<dbReference type="PANTHER" id="PTHR35936">
    <property type="entry name" value="MEMBRANE-BOUND LYTIC MUREIN TRANSGLYCOSYLASE F"/>
    <property type="match status" value="1"/>
</dbReference>
<keyword evidence="2 3" id="KW-0732">Signal</keyword>
<sequence>MTGLRVWCLSLALLCGPVSAAEALKLVASPWPPFNDHKLLNNGLASDLVGTALQRAGYASHYSEVPWARAVKGLRQGRYDVLINAWYSEARSHFGYFSSPYLVNRISFLRRKGEAVEFRQLADLYPYRIAVMRDYAYSPEFDHDRQLTKVIVSGFQSGARMVYAGRVDMMVEDEFVARYHLGRTLRGIRDELEFVPKPLSENGLHILVSLGRPDHRRIAEAFNHAIEAMRADGSYAAILRRHGL</sequence>
<dbReference type="SMART" id="SM00062">
    <property type="entry name" value="PBPb"/>
    <property type="match status" value="1"/>
</dbReference>
<comment type="similarity">
    <text evidence="1">Belongs to the bacterial solute-binding protein 3 family.</text>
</comment>
<evidence type="ECO:0000256" key="1">
    <source>
        <dbReference type="ARBA" id="ARBA00010333"/>
    </source>
</evidence>
<organism evidence="5 6">
    <name type="scientific">Pseudomonas benzenivorans</name>
    <dbReference type="NCBI Taxonomy" id="556533"/>
    <lineage>
        <taxon>Bacteria</taxon>
        <taxon>Pseudomonadati</taxon>
        <taxon>Pseudomonadota</taxon>
        <taxon>Gammaproteobacteria</taxon>
        <taxon>Pseudomonadales</taxon>
        <taxon>Pseudomonadaceae</taxon>
        <taxon>Pseudomonas</taxon>
    </lineage>
</organism>
<dbReference type="Proteomes" id="UP001059672">
    <property type="component" value="Chromosome"/>
</dbReference>
<protein>
    <submittedName>
        <fullName evidence="5">Transporter substrate-binding domain-containing protein</fullName>
    </submittedName>
</protein>
<dbReference type="RefSeq" id="WP_255836846.1">
    <property type="nucleotide sequence ID" value="NZ_CP073346.1"/>
</dbReference>
<feature type="chain" id="PRO_5047548129" evidence="3">
    <location>
        <begin position="21"/>
        <end position="244"/>
    </location>
</feature>